<feature type="region of interest" description="Disordered" evidence="1">
    <location>
        <begin position="529"/>
        <end position="563"/>
    </location>
</feature>
<dbReference type="SMART" id="SM00220">
    <property type="entry name" value="S_TKc"/>
    <property type="match status" value="1"/>
</dbReference>
<dbReference type="Pfam" id="PF00069">
    <property type="entry name" value="Pkinase"/>
    <property type="match status" value="1"/>
</dbReference>
<reference evidence="3 4" key="1">
    <citation type="journal article" date="2016" name="Nat. Commun.">
        <title>Thousands of microbial genomes shed light on interconnected biogeochemical processes in an aquifer system.</title>
        <authorList>
            <person name="Anantharaman K."/>
            <person name="Brown C.T."/>
            <person name="Hug L.A."/>
            <person name="Sharon I."/>
            <person name="Castelle C.J."/>
            <person name="Probst A.J."/>
            <person name="Thomas B.C."/>
            <person name="Singh A."/>
            <person name="Wilkins M.J."/>
            <person name="Karaoz U."/>
            <person name="Brodie E.L."/>
            <person name="Williams K.H."/>
            <person name="Hubbard S.S."/>
            <person name="Banfield J.F."/>
        </authorList>
    </citation>
    <scope>NUCLEOTIDE SEQUENCE [LARGE SCALE GENOMIC DNA]</scope>
</reference>
<proteinExistence type="predicted"/>
<dbReference type="GO" id="GO:0004672">
    <property type="term" value="F:protein kinase activity"/>
    <property type="evidence" value="ECO:0007669"/>
    <property type="project" value="InterPro"/>
</dbReference>
<dbReference type="PANTHER" id="PTHR48011:SF4">
    <property type="entry name" value="MITOGEN-ACTIVATED PROTEIN KINASE KINASE KINASE 19"/>
    <property type="match status" value="1"/>
</dbReference>
<dbReference type="InterPro" id="IPR052751">
    <property type="entry name" value="Plant_MAPKKK"/>
</dbReference>
<dbReference type="PROSITE" id="PS00108">
    <property type="entry name" value="PROTEIN_KINASE_ST"/>
    <property type="match status" value="1"/>
</dbReference>
<dbReference type="Proteomes" id="UP000178602">
    <property type="component" value="Unassembled WGS sequence"/>
</dbReference>
<evidence type="ECO:0000259" key="2">
    <source>
        <dbReference type="PROSITE" id="PS50011"/>
    </source>
</evidence>
<protein>
    <recommendedName>
        <fullName evidence="2">Protein kinase domain-containing protein</fullName>
    </recommendedName>
</protein>
<dbReference type="GO" id="GO:0007165">
    <property type="term" value="P:signal transduction"/>
    <property type="evidence" value="ECO:0007669"/>
    <property type="project" value="TreeGrafter"/>
</dbReference>
<comment type="caution">
    <text evidence="3">The sequence shown here is derived from an EMBL/GenBank/DDBJ whole genome shotgun (WGS) entry which is preliminary data.</text>
</comment>
<name>A0A1F4T7A0_UNCSA</name>
<dbReference type="InterPro" id="IPR008271">
    <property type="entry name" value="Ser/Thr_kinase_AS"/>
</dbReference>
<accession>A0A1F4T7A0</accession>
<evidence type="ECO:0000313" key="4">
    <source>
        <dbReference type="Proteomes" id="UP000178602"/>
    </source>
</evidence>
<dbReference type="Gene3D" id="1.10.510.10">
    <property type="entry name" value="Transferase(Phosphotransferase) domain 1"/>
    <property type="match status" value="1"/>
</dbReference>
<dbReference type="InterPro" id="IPR011009">
    <property type="entry name" value="Kinase-like_dom_sf"/>
</dbReference>
<dbReference type="GO" id="GO:0005524">
    <property type="term" value="F:ATP binding"/>
    <property type="evidence" value="ECO:0007669"/>
    <property type="project" value="InterPro"/>
</dbReference>
<dbReference type="PROSITE" id="PS50011">
    <property type="entry name" value="PROTEIN_KINASE_DOM"/>
    <property type="match status" value="1"/>
</dbReference>
<gene>
    <name evidence="3" type="ORF">A3K49_06675</name>
</gene>
<sequence length="587" mass="60397">MAWMHDATGSDGGGYAIRRYSGNQLPEIMKHELGVARYLRGQNIRNFAGIQDVVAGNVIMQKAPGVPLSQLIADNPGGLPVRVATTIAKAVAETLEDLARLGVVHRDIKPGNIMVEVNAAGEVSSVKVIDPFIATPTVAEGMPDGGIRGMSLRYASLEQITSGNATEKSDVGALGKVLYEMLTGRPLIKSSSFSGVINVMQSDLTPQLNNIPAEVRPLVREMVSVDPTVVPSASDVSARLEPVAGEITTAGRVTINPGKPGTAMETAGRTVDVMADTMEISSTLAETRTAAEIPAKPPVVEEGTLADVPAAKAPRSPGRSTPPGGRMPINYRGIGLGLGSTVLGLGVGYGVHYGLGEVGVESEGVKAAVSIGSGHLAGVGFHRLVTGQTPGIRTQARGLALGLGGAFFAGDCYNSYLGSSGVGPTSSARSVPAQAAVGVGGGIGFSVAGTAALPFAVVAIANQVPKYVYSPDDYSAKQSEIDVAREQMRKTYEDGSGLESAIALTALTLTFVPIFDGLLTLGSDATASSAKPVTAVPPSSPDRLTTAERASLTAAPPQSTVPINPLPLRPTFISSFTPSMSLMSSRF</sequence>
<evidence type="ECO:0000256" key="1">
    <source>
        <dbReference type="SAM" id="MobiDB-lite"/>
    </source>
</evidence>
<dbReference type="AlphaFoldDB" id="A0A1F4T7A0"/>
<feature type="domain" description="Protein kinase" evidence="2">
    <location>
        <begin position="1"/>
        <end position="244"/>
    </location>
</feature>
<organism evidence="3 4">
    <name type="scientific">candidate division WOR-1 bacterium RIFOXYC12_FULL_54_18</name>
    <dbReference type="NCBI Taxonomy" id="1802584"/>
    <lineage>
        <taxon>Bacteria</taxon>
        <taxon>Bacillati</taxon>
        <taxon>Saganbacteria</taxon>
    </lineage>
</organism>
<dbReference type="EMBL" id="MEUG01000001">
    <property type="protein sequence ID" value="OGC28622.1"/>
    <property type="molecule type" value="Genomic_DNA"/>
</dbReference>
<dbReference type="InterPro" id="IPR000719">
    <property type="entry name" value="Prot_kinase_dom"/>
</dbReference>
<dbReference type="PANTHER" id="PTHR48011">
    <property type="entry name" value="CCR4-NOT TRANSCRIPTIONAL COMPLEX SUBUNIT CAF120-RELATED"/>
    <property type="match status" value="1"/>
</dbReference>
<dbReference type="SUPFAM" id="SSF56112">
    <property type="entry name" value="Protein kinase-like (PK-like)"/>
    <property type="match status" value="1"/>
</dbReference>
<evidence type="ECO:0000313" key="3">
    <source>
        <dbReference type="EMBL" id="OGC28622.1"/>
    </source>
</evidence>